<proteinExistence type="predicted"/>
<sequence>MENNPRDDYVQQLPYKRHNIARAYTARSEEKKKYAGTLHLCNKCKYHYTGPCTAKCGNCKRIGHQTKDCRSLVVATNQRDPVTNQRTLTCFESRGRVYALGGGETEQDLATLQMISMLKERFFSSCLVKPKLESY</sequence>
<keyword evidence="4" id="KW-1185">Reference proteome</keyword>
<keyword evidence="3" id="KW-0808">Transferase</keyword>
<evidence type="ECO:0000259" key="2">
    <source>
        <dbReference type="PROSITE" id="PS50158"/>
    </source>
</evidence>
<keyword evidence="3" id="KW-0695">RNA-directed DNA polymerase</keyword>
<evidence type="ECO:0000256" key="1">
    <source>
        <dbReference type="PROSITE-ProRule" id="PRU00047"/>
    </source>
</evidence>
<keyword evidence="1" id="KW-0862">Zinc</keyword>
<reference evidence="3" key="2">
    <citation type="submission" date="2022-01" db="EMBL/GenBank/DDBJ databases">
        <authorList>
            <person name="Yamashiro T."/>
            <person name="Shiraishi A."/>
            <person name="Satake H."/>
            <person name="Nakayama K."/>
        </authorList>
    </citation>
    <scope>NUCLEOTIDE SEQUENCE</scope>
</reference>
<dbReference type="InterPro" id="IPR001878">
    <property type="entry name" value="Znf_CCHC"/>
</dbReference>
<keyword evidence="1" id="KW-0479">Metal-binding</keyword>
<dbReference type="EMBL" id="BQNB010014056">
    <property type="protein sequence ID" value="GJT23455.1"/>
    <property type="molecule type" value="Genomic_DNA"/>
</dbReference>
<gene>
    <name evidence="3" type="ORF">Tco_0893392</name>
</gene>
<dbReference type="PROSITE" id="PS50158">
    <property type="entry name" value="ZF_CCHC"/>
    <property type="match status" value="1"/>
</dbReference>
<feature type="domain" description="CCHC-type" evidence="2">
    <location>
        <begin position="55"/>
        <end position="71"/>
    </location>
</feature>
<evidence type="ECO:0000313" key="3">
    <source>
        <dbReference type="EMBL" id="GJT23455.1"/>
    </source>
</evidence>
<protein>
    <submittedName>
        <fullName evidence="3">Reverse transcriptase domain-containing protein</fullName>
    </submittedName>
</protein>
<comment type="caution">
    <text evidence="3">The sequence shown here is derived from an EMBL/GenBank/DDBJ whole genome shotgun (WGS) entry which is preliminary data.</text>
</comment>
<reference evidence="3" key="1">
    <citation type="journal article" date="2022" name="Int. J. Mol. Sci.">
        <title>Draft Genome of Tanacetum Coccineum: Genomic Comparison of Closely Related Tanacetum-Family Plants.</title>
        <authorList>
            <person name="Yamashiro T."/>
            <person name="Shiraishi A."/>
            <person name="Nakayama K."/>
            <person name="Satake H."/>
        </authorList>
    </citation>
    <scope>NUCLEOTIDE SEQUENCE</scope>
</reference>
<keyword evidence="1" id="KW-0863">Zinc-finger</keyword>
<organism evidence="3 4">
    <name type="scientific">Tanacetum coccineum</name>
    <dbReference type="NCBI Taxonomy" id="301880"/>
    <lineage>
        <taxon>Eukaryota</taxon>
        <taxon>Viridiplantae</taxon>
        <taxon>Streptophyta</taxon>
        <taxon>Embryophyta</taxon>
        <taxon>Tracheophyta</taxon>
        <taxon>Spermatophyta</taxon>
        <taxon>Magnoliopsida</taxon>
        <taxon>eudicotyledons</taxon>
        <taxon>Gunneridae</taxon>
        <taxon>Pentapetalae</taxon>
        <taxon>asterids</taxon>
        <taxon>campanulids</taxon>
        <taxon>Asterales</taxon>
        <taxon>Asteraceae</taxon>
        <taxon>Asteroideae</taxon>
        <taxon>Anthemideae</taxon>
        <taxon>Anthemidinae</taxon>
        <taxon>Tanacetum</taxon>
    </lineage>
</organism>
<evidence type="ECO:0000313" key="4">
    <source>
        <dbReference type="Proteomes" id="UP001151760"/>
    </source>
</evidence>
<accession>A0ABQ5C8Q0</accession>
<keyword evidence="3" id="KW-0548">Nucleotidyltransferase</keyword>
<name>A0ABQ5C8Q0_9ASTR</name>
<dbReference type="Proteomes" id="UP001151760">
    <property type="component" value="Unassembled WGS sequence"/>
</dbReference>
<dbReference type="GO" id="GO:0003964">
    <property type="term" value="F:RNA-directed DNA polymerase activity"/>
    <property type="evidence" value="ECO:0007669"/>
    <property type="project" value="UniProtKB-KW"/>
</dbReference>